<dbReference type="Gene3D" id="3.40.30.10">
    <property type="entry name" value="Glutaredoxin"/>
    <property type="match status" value="1"/>
</dbReference>
<evidence type="ECO:0000313" key="6">
    <source>
        <dbReference type="EMBL" id="KTC67955.1"/>
    </source>
</evidence>
<evidence type="ECO:0000313" key="7">
    <source>
        <dbReference type="EMBL" id="STX31336.1"/>
    </source>
</evidence>
<dbReference type="GO" id="GO:0030288">
    <property type="term" value="C:outer membrane-bounded periplasmic space"/>
    <property type="evidence" value="ECO:0007669"/>
    <property type="project" value="InterPro"/>
</dbReference>
<dbReference type="PANTHER" id="PTHR42852">
    <property type="entry name" value="THIOL:DISULFIDE INTERCHANGE PROTEIN DSBE"/>
    <property type="match status" value="1"/>
</dbReference>
<dbReference type="InterPro" id="IPR017937">
    <property type="entry name" value="Thioredoxin_CS"/>
</dbReference>
<dbReference type="GO" id="GO:0016209">
    <property type="term" value="F:antioxidant activity"/>
    <property type="evidence" value="ECO:0007669"/>
    <property type="project" value="InterPro"/>
</dbReference>
<dbReference type="EMBL" id="UGNW01000001">
    <property type="protein sequence ID" value="STX31336.1"/>
    <property type="molecule type" value="Genomic_DNA"/>
</dbReference>
<keyword evidence="3" id="KW-1015">Disulfide bond</keyword>
<dbReference type="RefSeq" id="WP_058524555.1">
    <property type="nucleotide sequence ID" value="NZ_CAAAHV010000003.1"/>
</dbReference>
<dbReference type="PROSITE" id="PS51352">
    <property type="entry name" value="THIOREDOXIN_2"/>
    <property type="match status" value="1"/>
</dbReference>
<evidence type="ECO:0000259" key="5">
    <source>
        <dbReference type="PROSITE" id="PS51352"/>
    </source>
</evidence>
<dbReference type="Proteomes" id="UP000054735">
    <property type="component" value="Unassembled WGS sequence"/>
</dbReference>
<dbReference type="PROSITE" id="PS00194">
    <property type="entry name" value="THIOREDOXIN_1"/>
    <property type="match status" value="1"/>
</dbReference>
<dbReference type="AlphaFoldDB" id="A0A378I930"/>
<protein>
    <submittedName>
        <fullName evidence="6 7">Cytochrome C biogenesis protein</fullName>
    </submittedName>
</protein>
<dbReference type="InterPro" id="IPR050553">
    <property type="entry name" value="Thioredoxin_ResA/DsbE_sf"/>
</dbReference>
<evidence type="ECO:0000313" key="9">
    <source>
        <dbReference type="Proteomes" id="UP000255066"/>
    </source>
</evidence>
<dbReference type="GO" id="GO:0017004">
    <property type="term" value="P:cytochrome complex assembly"/>
    <property type="evidence" value="ECO:0007669"/>
    <property type="project" value="UniProtKB-KW"/>
</dbReference>
<keyword evidence="4" id="KW-0676">Redox-active center</keyword>
<dbReference type="NCBIfam" id="TIGR00385">
    <property type="entry name" value="dsbE"/>
    <property type="match status" value="1"/>
</dbReference>
<feature type="domain" description="Thioredoxin" evidence="5">
    <location>
        <begin position="35"/>
        <end position="176"/>
    </location>
</feature>
<evidence type="ECO:0000313" key="8">
    <source>
        <dbReference type="Proteomes" id="UP000054735"/>
    </source>
</evidence>
<dbReference type="InterPro" id="IPR013766">
    <property type="entry name" value="Thioredoxin_domain"/>
</dbReference>
<dbReference type="Pfam" id="PF00578">
    <property type="entry name" value="AhpC-TSA"/>
    <property type="match status" value="1"/>
</dbReference>
<evidence type="ECO:0000256" key="3">
    <source>
        <dbReference type="ARBA" id="ARBA00023157"/>
    </source>
</evidence>
<dbReference type="STRING" id="28083.Lbir_2557"/>
<dbReference type="OrthoDB" id="9799347at2"/>
<keyword evidence="2" id="KW-0201">Cytochrome c-type biogenesis</keyword>
<organism evidence="7 9">
    <name type="scientific">Legionella birminghamensis</name>
    <dbReference type="NCBI Taxonomy" id="28083"/>
    <lineage>
        <taxon>Bacteria</taxon>
        <taxon>Pseudomonadati</taxon>
        <taxon>Pseudomonadota</taxon>
        <taxon>Gammaproteobacteria</taxon>
        <taxon>Legionellales</taxon>
        <taxon>Legionellaceae</taxon>
        <taxon>Legionella</taxon>
    </lineage>
</organism>
<reference evidence="6 8" key="1">
    <citation type="submission" date="2015-11" db="EMBL/GenBank/DDBJ databases">
        <title>Genomic analysis of 38 Legionella species identifies large and diverse effector repertoires.</title>
        <authorList>
            <person name="Burstein D."/>
            <person name="Amaro F."/>
            <person name="Zusman T."/>
            <person name="Lifshitz Z."/>
            <person name="Cohen O."/>
            <person name="Gilbert J.A."/>
            <person name="Pupko T."/>
            <person name="Shuman H.A."/>
            <person name="Segal G."/>
        </authorList>
    </citation>
    <scope>NUCLEOTIDE SEQUENCE [LARGE SCALE GENOMIC DNA]</scope>
    <source>
        <strain evidence="6 8">CDC#1407-AL-14</strain>
    </source>
</reference>
<dbReference type="PANTHER" id="PTHR42852:SF6">
    <property type="entry name" value="THIOL:DISULFIDE INTERCHANGE PROTEIN DSBE"/>
    <property type="match status" value="1"/>
</dbReference>
<gene>
    <name evidence="7" type="primary">trxA_1</name>
    <name evidence="6" type="synonym">ccmG</name>
    <name evidence="6" type="ORF">Lbir_2557</name>
    <name evidence="7" type="ORF">NCTC12437_01108</name>
</gene>
<comment type="subcellular location">
    <subcellularLocation>
        <location evidence="1">Cell envelope</location>
    </subcellularLocation>
</comment>
<evidence type="ECO:0000256" key="1">
    <source>
        <dbReference type="ARBA" id="ARBA00004196"/>
    </source>
</evidence>
<dbReference type="CDD" id="cd03010">
    <property type="entry name" value="TlpA_like_DsbE"/>
    <property type="match status" value="1"/>
</dbReference>
<dbReference type="SUPFAM" id="SSF52833">
    <property type="entry name" value="Thioredoxin-like"/>
    <property type="match status" value="1"/>
</dbReference>
<dbReference type="InterPro" id="IPR000866">
    <property type="entry name" value="AhpC/TSA"/>
</dbReference>
<dbReference type="InterPro" id="IPR036249">
    <property type="entry name" value="Thioredoxin-like_sf"/>
</dbReference>
<reference evidence="7 9" key="2">
    <citation type="submission" date="2018-06" db="EMBL/GenBank/DDBJ databases">
        <authorList>
            <consortium name="Pathogen Informatics"/>
            <person name="Doyle S."/>
        </authorList>
    </citation>
    <scope>NUCLEOTIDE SEQUENCE [LARGE SCALE GENOMIC DNA]</scope>
    <source>
        <strain evidence="7 9">NCTC12437</strain>
    </source>
</reference>
<sequence>MRKALLRSIPLILFIALAGFLWKGLSLDPQKLPSARIGQALSAFNLPDLQQDERSFSPELFRGQIAILNVWASWCEACTIEQVFLMDLAAQGVKIYGLNYKDNPKDARNWLHEWGNPYTAIGEDLNGKVAMELGVYGTPETFLIDQQGIIRFRHVGILDQQSWATEFLPRMEKLEKRG</sequence>
<proteinExistence type="predicted"/>
<dbReference type="GO" id="GO:0015036">
    <property type="term" value="F:disulfide oxidoreductase activity"/>
    <property type="evidence" value="ECO:0007669"/>
    <property type="project" value="InterPro"/>
</dbReference>
<evidence type="ECO:0000256" key="2">
    <source>
        <dbReference type="ARBA" id="ARBA00022748"/>
    </source>
</evidence>
<name>A0A378I930_9GAMM</name>
<dbReference type="EMBL" id="LNXT01000048">
    <property type="protein sequence ID" value="KTC67955.1"/>
    <property type="molecule type" value="Genomic_DNA"/>
</dbReference>
<evidence type="ECO:0000256" key="4">
    <source>
        <dbReference type="ARBA" id="ARBA00023284"/>
    </source>
</evidence>
<keyword evidence="8" id="KW-1185">Reference proteome</keyword>
<dbReference type="Proteomes" id="UP000255066">
    <property type="component" value="Unassembled WGS sequence"/>
</dbReference>
<accession>A0A378I930</accession>
<dbReference type="InterPro" id="IPR004799">
    <property type="entry name" value="Periplasmic_diS_OxRdtase_DsbE"/>
</dbReference>